<dbReference type="GeneID" id="93536941"/>
<dbReference type="Gene3D" id="2.160.20.110">
    <property type="match status" value="3"/>
</dbReference>
<keyword evidence="1" id="KW-0732">Signal</keyword>
<dbReference type="SUPFAM" id="SSF51126">
    <property type="entry name" value="Pectin lyase-like"/>
    <property type="match status" value="2"/>
</dbReference>
<feature type="chain" id="PRO_5003205374" description="GLUG domain-containing protein" evidence="1">
    <location>
        <begin position="26"/>
        <end position="1221"/>
    </location>
</feature>
<evidence type="ECO:0000256" key="1">
    <source>
        <dbReference type="SAM" id="SignalP"/>
    </source>
</evidence>
<dbReference type="EMBL" id="AEPD01000034">
    <property type="protein sequence ID" value="EFU29832.1"/>
    <property type="molecule type" value="Genomic_DNA"/>
</dbReference>
<accession>E6K9F6</accession>
<feature type="signal peptide" evidence="1">
    <location>
        <begin position="1"/>
        <end position="25"/>
    </location>
</feature>
<name>E6K9F6_9BACT</name>
<gene>
    <name evidence="2" type="ORF">HMPREF6485_2242</name>
</gene>
<evidence type="ECO:0000313" key="2">
    <source>
        <dbReference type="EMBL" id="EFU29832.1"/>
    </source>
</evidence>
<dbReference type="HOGENOM" id="CLU_003510_2_0_10"/>
<keyword evidence="3" id="KW-1185">Reference proteome</keyword>
<dbReference type="InterPro" id="IPR011050">
    <property type="entry name" value="Pectin_lyase_fold/virulence"/>
</dbReference>
<dbReference type="RefSeq" id="WP_004346350.1">
    <property type="nucleotide sequence ID" value="NZ_GL586311.1"/>
</dbReference>
<organism evidence="2 3">
    <name type="scientific">Segatella buccae ATCC 33574</name>
    <dbReference type="NCBI Taxonomy" id="873513"/>
    <lineage>
        <taxon>Bacteria</taxon>
        <taxon>Pseudomonadati</taxon>
        <taxon>Bacteroidota</taxon>
        <taxon>Bacteroidia</taxon>
        <taxon>Bacteroidales</taxon>
        <taxon>Prevotellaceae</taxon>
        <taxon>Segatella</taxon>
    </lineage>
</organism>
<reference evidence="2 3" key="1">
    <citation type="submission" date="2010-10" db="EMBL/GenBank/DDBJ databases">
        <authorList>
            <person name="Muzny D."/>
            <person name="Qin X."/>
            <person name="Deng J."/>
            <person name="Jiang H."/>
            <person name="Liu Y."/>
            <person name="Qu J."/>
            <person name="Song X.-Z."/>
            <person name="Zhang L."/>
            <person name="Thornton R."/>
            <person name="Coyle M."/>
            <person name="Francisco L."/>
            <person name="Jackson L."/>
            <person name="Javaid M."/>
            <person name="Korchina V."/>
            <person name="Kovar C."/>
            <person name="Mata R."/>
            <person name="Mathew T."/>
            <person name="Ngo R."/>
            <person name="Nguyen L."/>
            <person name="Nguyen N."/>
            <person name="Okwuonu G."/>
            <person name="Ongeri F."/>
            <person name="Pham C."/>
            <person name="Simmons D."/>
            <person name="Wilczek-Boney K."/>
            <person name="Hale W."/>
            <person name="Jakkamsetti A."/>
            <person name="Pham P."/>
            <person name="Ruth R."/>
            <person name="San Lucas F."/>
            <person name="Warren J."/>
            <person name="Zhang J."/>
            <person name="Zhao Z."/>
            <person name="Zhou C."/>
            <person name="Zhu D."/>
            <person name="Lee S."/>
            <person name="Bess C."/>
            <person name="Blankenburg K."/>
            <person name="Forbes L."/>
            <person name="Fu Q."/>
            <person name="Gubbala S."/>
            <person name="Hirani K."/>
            <person name="Jayaseelan J.C."/>
            <person name="Lara F."/>
            <person name="Munidasa M."/>
            <person name="Palculict T."/>
            <person name="Patil S."/>
            <person name="Pu L.-L."/>
            <person name="Saada N."/>
            <person name="Tang L."/>
            <person name="Weissenberger G."/>
            <person name="Zhu Y."/>
            <person name="Hemphill L."/>
            <person name="Shang Y."/>
            <person name="Youmans B."/>
            <person name="Ayvaz T."/>
            <person name="Ross M."/>
            <person name="Santibanez J."/>
            <person name="Aqrawi P."/>
            <person name="Gross S."/>
            <person name="Joshi V."/>
            <person name="Fowler G."/>
            <person name="Nazareth L."/>
            <person name="Reid J."/>
            <person name="Worley K."/>
            <person name="Petrosino J."/>
            <person name="Highlander S."/>
            <person name="Gibbs R."/>
        </authorList>
    </citation>
    <scope>NUCLEOTIDE SEQUENCE [LARGE SCALE GENOMIC DNA]</scope>
    <source>
        <strain evidence="2 3">ATCC 33574</strain>
    </source>
</reference>
<sequence>MKTKNLIERLSLFLLALVLTMPTWAQGNNGMEVVSISSAADWKTFCQRVNDNGEPFLNAKLTQDVDLGGEIVMLGSVSYPYSGTFDGQGHTLSFNWNAGEDNQIAPFYYVENATIKNLRTQGKITSKGYSLSGMVYAAFGTTTLTGCISDVDITGGGGGWNDSKAAGMVQAVADGASVTITDCLVKGSITDNADEDYRAMAGFVFSNSGTYTLTRCLYVGKNNATNNGYSKTFGKDGYGATFTDCYYLNTCGKVQGEQVTAERLKSGEMAKLLQGDRTDNVWGQTLGTDLEPLPTTDATKRVYEVKFTYNGEVKATRYANSGKTVELPTAEELLGTGYNPKMTYTLNFGNFTATTPVTEDKSVDVTVTGTFDIATAADWKEFCALVNGGQTTLNAKMTADVDLGTDIAKVGTANKPYAGTFDGQNHVLTVNWDAGSVNNIAPFGRVNGATIKNLRTEGSIRSDGYYLSGLIDEAYGGSNTVANCVSAVNITSSYTSDRCGAGGLISYIFPSARVTINDCLVKGSIDATTEKGQKGMGGFVYSQNGTCTLTRCLYAGTNNADNSNNNCYTFAPTNTSGATTTLNNCYYLNTCGKVQGEPVTKEQLKNGYVAHKLQGTREETVWGQKLGTDNEPQLTAEAAKRVYEVKFTYNGKEVASRYANRGGNVGTLPTPQEILGVAYNTANTYKLVFADGFYAEYPIYADRTVAVDVIVNNMCEIATKEDWKKFGDLVRSGERNLNAKLTADLNLGTDILKIGSESTSYSGTFDGQGHTITIDWNGYGGGYFALFPFVTDATIKNLRVTGQMTTDAPMGVFALNADGNTTFSGCVSDVKITNGNTNSSYCAAGMVLSAYSKGKITFKDCIVSGDLNGTTDNSKQNMGGFVCSQADDATCTFDNCLYTGTNNSKGGYAFAPNPTLNNCYYLNPCGKAQGERIVEKQLASGEVAYKLQGDRTDSCHWAQVLGEWPGLYRETDKAKPNYVYYNKENNGWTCDDFRLTDGQSLPIGLDFTATKATYDRTLAAGKATLCLPYELPVQGFKAYTLADRQESRTAVHFKEVNGTLGAYRPYLLVADGTPQLGGENLQVKADRSSIVLSAGNYYFKGAVHDVVNWWLTSDHAYILQADGLFHKVTSNNPSVTVPAYRAYISYNSHEGAKRLSIVFDGETTGIYGTTDGTTDGATDGAADGAVYNLQGQRVADRLDDSVRRQIPTGVYIVNGRKVVVK</sequence>
<dbReference type="AlphaFoldDB" id="E6K9F6"/>
<dbReference type="Proteomes" id="UP000003112">
    <property type="component" value="Unassembled WGS sequence"/>
</dbReference>
<protein>
    <recommendedName>
        <fullName evidence="4">GLUG domain-containing protein</fullName>
    </recommendedName>
</protein>
<evidence type="ECO:0008006" key="4">
    <source>
        <dbReference type="Google" id="ProtNLM"/>
    </source>
</evidence>
<proteinExistence type="predicted"/>
<dbReference type="STRING" id="873513.HMPREF6485_2242"/>
<evidence type="ECO:0000313" key="3">
    <source>
        <dbReference type="Proteomes" id="UP000003112"/>
    </source>
</evidence>
<comment type="caution">
    <text evidence="2">The sequence shown here is derived from an EMBL/GenBank/DDBJ whole genome shotgun (WGS) entry which is preliminary data.</text>
</comment>